<evidence type="ECO:0000256" key="6">
    <source>
        <dbReference type="ARBA" id="ARBA00022844"/>
    </source>
</evidence>
<keyword evidence="3" id="KW-1244">Viral short tail ejection system</keyword>
<evidence type="ECO:0000256" key="3">
    <source>
        <dbReference type="ARBA" id="ARBA00022470"/>
    </source>
</evidence>
<dbReference type="EMBL" id="AP013540">
    <property type="protein sequence ID" value="BAQ94096.1"/>
    <property type="molecule type" value="Genomic_DNA"/>
</dbReference>
<accession>A0A6S4PI82</accession>
<evidence type="ECO:0000256" key="7">
    <source>
        <dbReference type="ARBA" id="ARBA00022950"/>
    </source>
</evidence>
<dbReference type="GO" id="GO:0099002">
    <property type="term" value="P:symbiont genome ejection through host cell envelope, short tail mechanism"/>
    <property type="evidence" value="ECO:0007669"/>
    <property type="project" value="UniProtKB-KW"/>
</dbReference>
<keyword evidence="4" id="KW-1162">Viral penetration into host cytoplasm</keyword>
<sequence>MYETNNVKKTYEKLTAKKDQFVDRGRECSELTISSLLPPDGFSSSSDLYTPYQSVGARGVNNLASKLLLLLLPPNEPFFRLTMGAKVKKELEENQELFSDVEKSLAKIEREVMRHIEETALRVPTFEALKHLIVAGNVLIHLPKTNKMKVYNITQYCVERDADGNLLQIIIKESVSPKSLDPEAREACQVTDKDTDVDIYTNIEKSLDGNFYVYQCCNDYIIEESKGKYKEDDLPFMALRMVRVDSESYGRGYVEEFLGDLKSLEGLSKALLESSAASSKVVFMVKPNATTKKRDLVESSNGDIITGNREDVTTLQAEKQYDLQVVERVINSLTERLAYAFLLQSGVVRDAERVTAEEIRKLANELESSLGGLYSLLSQEFQLPLVNLLMKRMGSKGTIPKLPKGSITPAIVTGVAALGRGNDLLKLRAFIEDIGALAQMNPEAVQLIDINDLISRIATSHGIDTEGLIKDAETIAAEQQQAQQQQMAQQVTQGATPAVASGVMQGVQDGTVDPEQLAQAAQGMMEQQ</sequence>
<keyword evidence="10" id="KW-1160">Virus entry into host cell</keyword>
<proteinExistence type="predicted"/>
<evidence type="ECO:0000256" key="9">
    <source>
        <dbReference type="ARBA" id="ARBA00023219"/>
    </source>
</evidence>
<evidence type="ECO:0000256" key="11">
    <source>
        <dbReference type="SAM" id="Coils"/>
    </source>
</evidence>
<evidence type="ECO:0000256" key="2">
    <source>
        <dbReference type="ARBA" id="ARBA00004328"/>
    </source>
</evidence>
<evidence type="ECO:0000256" key="10">
    <source>
        <dbReference type="ARBA" id="ARBA00023296"/>
    </source>
</evidence>
<keyword evidence="9" id="KW-0231">Viral genome packaging</keyword>
<evidence type="ECO:0000256" key="4">
    <source>
        <dbReference type="ARBA" id="ARBA00022595"/>
    </source>
</evidence>
<organism evidence="12 13">
    <name type="scientific">uncultured phage_MedDCM-OCT-S28-C10</name>
    <dbReference type="NCBI Taxonomy" id="2741077"/>
    <lineage>
        <taxon>Viruses</taxon>
        <taxon>Duplodnaviria</taxon>
        <taxon>Heunggongvirae</taxon>
        <taxon>Uroviricota</taxon>
        <taxon>Caudoviricetes</taxon>
        <taxon>Autographivirales</taxon>
        <taxon>Votkovvirus</taxon>
        <taxon>Votkovvirus S28C10</taxon>
    </lineage>
</organism>
<comment type="subcellular location">
    <subcellularLocation>
        <location evidence="2">Virion</location>
    </subcellularLocation>
</comment>
<feature type="coiled-coil region" evidence="11">
    <location>
        <begin position="91"/>
        <end position="118"/>
    </location>
</feature>
<evidence type="ECO:0000313" key="12">
    <source>
        <dbReference type="EMBL" id="BAQ94096.1"/>
    </source>
</evidence>
<dbReference type="Proteomes" id="UP000505345">
    <property type="component" value="Segment"/>
</dbReference>
<dbReference type="KEGG" id="vg:55412620"/>
<evidence type="ECO:0000256" key="1">
    <source>
        <dbReference type="ARBA" id="ARBA00003421"/>
    </source>
</evidence>
<keyword evidence="13" id="KW-1185">Reference proteome</keyword>
<keyword evidence="6" id="KW-0946">Virion</keyword>
<protein>
    <submittedName>
        <fullName evidence="12">Head to tail connecting protein</fullName>
    </submittedName>
</protein>
<dbReference type="Pfam" id="PF12236">
    <property type="entry name" value="Head-tail_con"/>
    <property type="match status" value="1"/>
</dbReference>
<dbReference type="GeneID" id="55412620"/>
<keyword evidence="8" id="KW-1171">Viral genome ejection through host cell envelope</keyword>
<name>A0A6S4PI82_9CAUD</name>
<dbReference type="GO" id="GO:0044423">
    <property type="term" value="C:virion component"/>
    <property type="evidence" value="ECO:0007669"/>
    <property type="project" value="UniProtKB-KW"/>
</dbReference>
<evidence type="ECO:0000313" key="13">
    <source>
        <dbReference type="Proteomes" id="UP000505345"/>
    </source>
</evidence>
<reference evidence="12 13" key="1">
    <citation type="journal article" date="2013" name="PLoS Genet.">
        <title>Expanding the Marine Virosphere Using Metagenomics.</title>
        <authorList>
            <person name="Mizuno C.M."/>
            <person name="Rodriguez-Valera F."/>
            <person name="Kimes N.E."/>
            <person name="Ghai R."/>
        </authorList>
    </citation>
    <scope>NUCLEOTIDE SEQUENCE [LARGE SCALE GENOMIC DNA]</scope>
    <source>
        <strain evidence="12">UvMED-CGR-C62A-MedDCM-OCT-S28-C10</strain>
    </source>
</reference>
<keyword evidence="7" id="KW-0118">Viral capsid assembly</keyword>
<dbReference type="InterPro" id="IPR020991">
    <property type="entry name" value="Connector_podovirus"/>
</dbReference>
<keyword evidence="11" id="KW-0175">Coiled coil</keyword>
<keyword evidence="5" id="KW-1188">Viral release from host cell</keyword>
<evidence type="ECO:0000256" key="8">
    <source>
        <dbReference type="ARBA" id="ARBA00023009"/>
    </source>
</evidence>
<dbReference type="RefSeq" id="YP_009778154.1">
    <property type="nucleotide sequence ID" value="NC_047711.1"/>
</dbReference>
<comment type="function">
    <text evidence="1">Forms the portal vertex of the capsid. This portal plays critical roles in head assembly, genome packaging, neck/tail attachment, and genome ejection. The portal protein multimerizes as a single ring-shaped homododecamer arranged around a central channel.</text>
</comment>
<evidence type="ECO:0000256" key="5">
    <source>
        <dbReference type="ARBA" id="ARBA00022612"/>
    </source>
</evidence>